<evidence type="ECO:0000313" key="2">
    <source>
        <dbReference type="Proteomes" id="UP000504606"/>
    </source>
</evidence>
<evidence type="ECO:0000313" key="4">
    <source>
        <dbReference type="RefSeq" id="XP_052132859.1"/>
    </source>
</evidence>
<dbReference type="RefSeq" id="XP_052132860.1">
    <property type="nucleotide sequence ID" value="XM_052276900.1"/>
</dbReference>
<dbReference type="GeneID" id="113207149"/>
<feature type="compositionally biased region" description="Low complexity" evidence="1">
    <location>
        <begin position="95"/>
        <end position="117"/>
    </location>
</feature>
<accession>A0A6J1SEA1</accession>
<protein>
    <submittedName>
        <fullName evidence="3 4">Uncharacterized protein LOC113207149</fullName>
    </submittedName>
</protein>
<dbReference type="RefSeq" id="XP_052132859.1">
    <property type="nucleotide sequence ID" value="XM_052276899.1"/>
</dbReference>
<organism evidence="2 3">
    <name type="scientific">Frankliniella occidentalis</name>
    <name type="common">Western flower thrips</name>
    <name type="synonym">Euthrips occidentalis</name>
    <dbReference type="NCBI Taxonomy" id="133901"/>
    <lineage>
        <taxon>Eukaryota</taxon>
        <taxon>Metazoa</taxon>
        <taxon>Ecdysozoa</taxon>
        <taxon>Arthropoda</taxon>
        <taxon>Hexapoda</taxon>
        <taxon>Insecta</taxon>
        <taxon>Pterygota</taxon>
        <taxon>Neoptera</taxon>
        <taxon>Paraneoptera</taxon>
        <taxon>Thysanoptera</taxon>
        <taxon>Terebrantia</taxon>
        <taxon>Thripoidea</taxon>
        <taxon>Thripidae</taxon>
        <taxon>Frankliniella</taxon>
    </lineage>
</organism>
<feature type="compositionally biased region" description="Basic and acidic residues" evidence="1">
    <location>
        <begin position="52"/>
        <end position="63"/>
    </location>
</feature>
<feature type="region of interest" description="Disordered" evidence="1">
    <location>
        <begin position="166"/>
        <end position="205"/>
    </location>
</feature>
<evidence type="ECO:0000256" key="1">
    <source>
        <dbReference type="SAM" id="MobiDB-lite"/>
    </source>
</evidence>
<feature type="compositionally biased region" description="Acidic residues" evidence="1">
    <location>
        <begin position="168"/>
        <end position="188"/>
    </location>
</feature>
<feature type="region of interest" description="Disordered" evidence="1">
    <location>
        <begin position="95"/>
        <end position="125"/>
    </location>
</feature>
<name>A0A6J1SEA1_FRAOC</name>
<dbReference type="KEGG" id="foc:113207149"/>
<dbReference type="RefSeq" id="XP_026279342.1">
    <property type="nucleotide sequence ID" value="XM_026423557.2"/>
</dbReference>
<feature type="region of interest" description="Disordered" evidence="1">
    <location>
        <begin position="1"/>
        <end position="63"/>
    </location>
</feature>
<keyword evidence="2" id="KW-1185">Reference proteome</keyword>
<evidence type="ECO:0000313" key="3">
    <source>
        <dbReference type="RefSeq" id="XP_026279342.1"/>
    </source>
</evidence>
<gene>
    <name evidence="3 4 5" type="primary">LOC113207149</name>
</gene>
<dbReference type="OrthoDB" id="10549770at2759"/>
<feature type="compositionally biased region" description="Acidic residues" evidence="1">
    <location>
        <begin position="195"/>
        <end position="204"/>
    </location>
</feature>
<reference evidence="3 4" key="1">
    <citation type="submission" date="2025-04" db="UniProtKB">
        <authorList>
            <consortium name="RefSeq"/>
        </authorList>
    </citation>
    <scope>IDENTIFICATION</scope>
    <source>
        <tissue evidence="3 4">Whole organism</tissue>
    </source>
</reference>
<dbReference type="Proteomes" id="UP000504606">
    <property type="component" value="Unplaced"/>
</dbReference>
<proteinExistence type="predicted"/>
<sequence length="241" mass="25833">MGDDATVQAKPRLSPAVGDLGDHDKKVPASSVAASRCPRTRGDAHTPPGTALERKKSYHPELRPASDADALVSGLGHKMELIHLNRTCTSVDLSVSTASSSPSRGLASSLRRASDANLTDEEKVHRVRHQVSFAQDVGVDCSGARSLRSEDLVSALKSRVIAAHLEDSLPEDLPEDSDQDEEGPESDTPDNNSCQEDDDQDDVPYEFLDTAVNLSPDNDADYLAVRPSLASTQLNEVRGPN</sequence>
<evidence type="ECO:0000313" key="5">
    <source>
        <dbReference type="RefSeq" id="XP_052132860.1"/>
    </source>
</evidence>
<dbReference type="AlphaFoldDB" id="A0A6J1SEA1"/>